<dbReference type="WBParaSite" id="ACRNAN_Path_317.g1221.t1">
    <property type="protein sequence ID" value="ACRNAN_Path_317.g1221.t1"/>
    <property type="gene ID" value="ACRNAN_Path_317.g1221"/>
</dbReference>
<dbReference type="AlphaFoldDB" id="A0A914C5F5"/>
<protein>
    <submittedName>
        <fullName evidence="2">Uncharacterized protein</fullName>
    </submittedName>
</protein>
<keyword evidence="1" id="KW-1185">Reference proteome</keyword>
<name>A0A914C5F5_9BILA</name>
<accession>A0A914C5F5</accession>
<dbReference type="Proteomes" id="UP000887540">
    <property type="component" value="Unplaced"/>
</dbReference>
<organism evidence="1 2">
    <name type="scientific">Acrobeloides nanus</name>
    <dbReference type="NCBI Taxonomy" id="290746"/>
    <lineage>
        <taxon>Eukaryota</taxon>
        <taxon>Metazoa</taxon>
        <taxon>Ecdysozoa</taxon>
        <taxon>Nematoda</taxon>
        <taxon>Chromadorea</taxon>
        <taxon>Rhabditida</taxon>
        <taxon>Tylenchina</taxon>
        <taxon>Cephalobomorpha</taxon>
        <taxon>Cephaloboidea</taxon>
        <taxon>Cephalobidae</taxon>
        <taxon>Acrobeloides</taxon>
    </lineage>
</organism>
<reference evidence="2" key="1">
    <citation type="submission" date="2022-11" db="UniProtKB">
        <authorList>
            <consortium name="WormBaseParasite"/>
        </authorList>
    </citation>
    <scope>IDENTIFICATION</scope>
</reference>
<proteinExistence type="predicted"/>
<evidence type="ECO:0000313" key="1">
    <source>
        <dbReference type="Proteomes" id="UP000887540"/>
    </source>
</evidence>
<sequence>MDSRSRKVEAFIKDLSNDLFGSNSENVILLLKDLLKIGWNERISAHDALDLKFSNHLPNRKHQATIKDIDSQLLSSPDVLANEGKFYQEKIPLENQFQQPDSSQTVTQSYVQPTQQKNYAFFRSIDPDPLIVPLPTIQDMCLK</sequence>
<evidence type="ECO:0000313" key="2">
    <source>
        <dbReference type="WBParaSite" id="ACRNAN_Path_317.g1221.t1"/>
    </source>
</evidence>